<dbReference type="InterPro" id="IPR037119">
    <property type="entry name" value="Haem_oxidase_HugZ-like_sf"/>
</dbReference>
<feature type="transmembrane region" description="Helical" evidence="1">
    <location>
        <begin position="151"/>
        <end position="169"/>
    </location>
</feature>
<dbReference type="AlphaFoldDB" id="A0AA39L6Q6"/>
<evidence type="ECO:0000313" key="3">
    <source>
        <dbReference type="EMBL" id="KAK0386611.1"/>
    </source>
</evidence>
<sequence length="227" mass="25854">MATSTDAERVNRIIKHMNSQHRLELSHYLRHHHSLSSRAASPALLTSLTLTSMTITDRNGKAYTVPIDPPLATWADARTRLADMDTEARKHLGLSDVTLDTYKPPSSFTEVLVFSSVAAFFFCYATLPYVTPGTKVYSLLDQFWPRNGAESYIRLVKFIFLPVLGTHILEMALLDIKRLQPYGVERFSKLWWTWQISCFIEGFSTFKRTKAIVNAKRAEKEKASKGH</sequence>
<feature type="transmembrane region" description="Helical" evidence="1">
    <location>
        <begin position="111"/>
        <end position="131"/>
    </location>
</feature>
<organism evidence="3 4">
    <name type="scientific">Sarocladium strictum</name>
    <name type="common">Black bundle disease fungus</name>
    <name type="synonym">Acremonium strictum</name>
    <dbReference type="NCBI Taxonomy" id="5046"/>
    <lineage>
        <taxon>Eukaryota</taxon>
        <taxon>Fungi</taxon>
        <taxon>Dikarya</taxon>
        <taxon>Ascomycota</taxon>
        <taxon>Pezizomycotina</taxon>
        <taxon>Sordariomycetes</taxon>
        <taxon>Hypocreomycetidae</taxon>
        <taxon>Hypocreales</taxon>
        <taxon>Sarocladiaceae</taxon>
        <taxon>Sarocladium</taxon>
    </lineage>
</organism>
<name>A0AA39L6Q6_SARSR</name>
<dbReference type="PANTHER" id="PTHR37783:SF1">
    <property type="entry name" value="MEMBRANE PROTEIN, PUTATIVE (AFU_ORTHOLOGUE AFUA_1G04315)-RELATED"/>
    <property type="match status" value="1"/>
</dbReference>
<evidence type="ECO:0000259" key="2">
    <source>
        <dbReference type="Pfam" id="PF10615"/>
    </source>
</evidence>
<keyword evidence="1" id="KW-0812">Transmembrane</keyword>
<accession>A0AA39L6Q6</accession>
<dbReference type="Gene3D" id="3.20.180.10">
    <property type="entry name" value="PNP-oxidase-like"/>
    <property type="match status" value="1"/>
</dbReference>
<dbReference type="EMBL" id="JAPDFR010000005">
    <property type="protein sequence ID" value="KAK0386611.1"/>
    <property type="molecule type" value="Genomic_DNA"/>
</dbReference>
<keyword evidence="1" id="KW-0472">Membrane</keyword>
<protein>
    <recommendedName>
        <fullName evidence="2">DUF2470 domain-containing protein</fullName>
    </recommendedName>
</protein>
<evidence type="ECO:0000313" key="4">
    <source>
        <dbReference type="Proteomes" id="UP001175261"/>
    </source>
</evidence>
<keyword evidence="1" id="KW-1133">Transmembrane helix</keyword>
<proteinExistence type="predicted"/>
<gene>
    <name evidence="3" type="ORF">NLU13_6446</name>
</gene>
<reference evidence="3" key="1">
    <citation type="submission" date="2022-10" db="EMBL/GenBank/DDBJ databases">
        <title>Determination and structural analysis of whole genome sequence of Sarocladium strictum F4-1.</title>
        <authorList>
            <person name="Hu L."/>
            <person name="Jiang Y."/>
        </authorList>
    </citation>
    <scope>NUCLEOTIDE SEQUENCE</scope>
    <source>
        <strain evidence="3">F4-1</strain>
    </source>
</reference>
<feature type="domain" description="DUF2470" evidence="2">
    <location>
        <begin position="11"/>
        <end position="84"/>
    </location>
</feature>
<dbReference type="Proteomes" id="UP001175261">
    <property type="component" value="Unassembled WGS sequence"/>
</dbReference>
<dbReference type="Pfam" id="PF10615">
    <property type="entry name" value="DUF2470"/>
    <property type="match status" value="1"/>
</dbReference>
<dbReference type="InterPro" id="IPR019595">
    <property type="entry name" value="DUF2470"/>
</dbReference>
<keyword evidence="4" id="KW-1185">Reference proteome</keyword>
<dbReference type="PANTHER" id="PTHR37783">
    <property type="entry name" value="MEMBRANE PROTEIN, PUTATIVE (AFU_ORTHOLOGUE AFUA_1G04315)-RELATED"/>
    <property type="match status" value="1"/>
</dbReference>
<evidence type="ECO:0000256" key="1">
    <source>
        <dbReference type="SAM" id="Phobius"/>
    </source>
</evidence>
<comment type="caution">
    <text evidence="3">The sequence shown here is derived from an EMBL/GenBank/DDBJ whole genome shotgun (WGS) entry which is preliminary data.</text>
</comment>